<dbReference type="GO" id="GO:0008817">
    <property type="term" value="F:corrinoid adenosyltransferase activity"/>
    <property type="evidence" value="ECO:0007669"/>
    <property type="project" value="UniProtKB-UniRule"/>
</dbReference>
<comment type="pathway">
    <text evidence="2 15">Cofactor biosynthesis; adenosylcobalamin biosynthesis; adenosylcobalamin from cob(II)yrinate a,c-diamide: step 2/7.</text>
</comment>
<evidence type="ECO:0000256" key="4">
    <source>
        <dbReference type="ARBA" id="ARBA00012454"/>
    </source>
</evidence>
<comment type="catalytic activity">
    <reaction evidence="14 15">
        <text>2 cob(II)alamin + reduced [electron-transfer flavoprotein] + 2 ATP = 2 adenosylcob(III)alamin + 2 triphosphate + oxidized [electron-transfer flavoprotein] + 3 H(+)</text>
        <dbReference type="Rhea" id="RHEA:28671"/>
        <dbReference type="Rhea" id="RHEA-COMP:10685"/>
        <dbReference type="Rhea" id="RHEA-COMP:10686"/>
        <dbReference type="ChEBI" id="CHEBI:15378"/>
        <dbReference type="ChEBI" id="CHEBI:16304"/>
        <dbReference type="ChEBI" id="CHEBI:18036"/>
        <dbReference type="ChEBI" id="CHEBI:18408"/>
        <dbReference type="ChEBI" id="CHEBI:30616"/>
        <dbReference type="ChEBI" id="CHEBI:57692"/>
        <dbReference type="ChEBI" id="CHEBI:58307"/>
        <dbReference type="EC" id="2.5.1.17"/>
    </reaction>
</comment>
<evidence type="ECO:0000259" key="16">
    <source>
        <dbReference type="Pfam" id="PF01923"/>
    </source>
</evidence>
<evidence type="ECO:0000256" key="12">
    <source>
        <dbReference type="ARBA" id="ARBA00033354"/>
    </source>
</evidence>
<dbReference type="Pfam" id="PF01923">
    <property type="entry name" value="Cob_adeno_trans"/>
    <property type="match status" value="1"/>
</dbReference>
<dbReference type="PANTHER" id="PTHR12213:SF0">
    <property type="entry name" value="CORRINOID ADENOSYLTRANSFERASE MMAB"/>
    <property type="match status" value="1"/>
</dbReference>
<organism evidence="17 18">
    <name type="scientific">Rhodopirellula islandica</name>
    <dbReference type="NCBI Taxonomy" id="595434"/>
    <lineage>
        <taxon>Bacteria</taxon>
        <taxon>Pseudomonadati</taxon>
        <taxon>Planctomycetota</taxon>
        <taxon>Planctomycetia</taxon>
        <taxon>Pirellulales</taxon>
        <taxon>Pirellulaceae</taxon>
        <taxon>Rhodopirellula</taxon>
    </lineage>
</organism>
<evidence type="ECO:0000256" key="7">
    <source>
        <dbReference type="ARBA" id="ARBA00022679"/>
    </source>
</evidence>
<dbReference type="GO" id="GO:0009236">
    <property type="term" value="P:cobalamin biosynthetic process"/>
    <property type="evidence" value="ECO:0007669"/>
    <property type="project" value="UniProtKB-UniRule"/>
</dbReference>
<evidence type="ECO:0000256" key="13">
    <source>
        <dbReference type="ARBA" id="ARBA00048555"/>
    </source>
</evidence>
<evidence type="ECO:0000256" key="2">
    <source>
        <dbReference type="ARBA" id="ARBA00005121"/>
    </source>
</evidence>
<dbReference type="AlphaFoldDB" id="A0A0J1B887"/>
<dbReference type="FunFam" id="1.20.1200.10:FF:000003">
    <property type="entry name" value="ATP:cob(I)alamin adenosyltransferase"/>
    <property type="match status" value="1"/>
</dbReference>
<dbReference type="InterPro" id="IPR036451">
    <property type="entry name" value="CblAdoTrfase-like_sf"/>
</dbReference>
<evidence type="ECO:0000313" key="18">
    <source>
        <dbReference type="Proteomes" id="UP000036367"/>
    </source>
</evidence>
<dbReference type="GO" id="GO:0005737">
    <property type="term" value="C:cytoplasm"/>
    <property type="evidence" value="ECO:0007669"/>
    <property type="project" value="UniProtKB-SubCell"/>
</dbReference>
<gene>
    <name evidence="17" type="ORF">RISK_005010</name>
</gene>
<keyword evidence="18" id="KW-1185">Reference proteome</keyword>
<name>A0A0J1B887_RHOIS</name>
<dbReference type="InterPro" id="IPR016030">
    <property type="entry name" value="CblAdoTrfase-like"/>
</dbReference>
<reference evidence="17" key="1">
    <citation type="submission" date="2015-05" db="EMBL/GenBank/DDBJ databases">
        <title>Permanent draft genome of Rhodopirellula islandicus K833.</title>
        <authorList>
            <person name="Kizina J."/>
            <person name="Richter M."/>
            <person name="Glockner F.O."/>
            <person name="Harder J."/>
        </authorList>
    </citation>
    <scope>NUCLEOTIDE SEQUENCE [LARGE SCALE GENOMIC DNA]</scope>
    <source>
        <strain evidence="17">K833</strain>
    </source>
</reference>
<keyword evidence="15" id="KW-0169">Cobalamin biosynthesis</keyword>
<proteinExistence type="inferred from homology"/>
<evidence type="ECO:0000256" key="9">
    <source>
        <dbReference type="ARBA" id="ARBA00022840"/>
    </source>
</evidence>
<dbReference type="RefSeq" id="WP_047816120.1">
    <property type="nucleotide sequence ID" value="NZ_LECT01000042.1"/>
</dbReference>
<dbReference type="STRING" id="595434.RISK_005010"/>
<evidence type="ECO:0000313" key="17">
    <source>
        <dbReference type="EMBL" id="KLU03040.1"/>
    </source>
</evidence>
<dbReference type="PATRIC" id="fig|595434.4.peg.4752"/>
<evidence type="ECO:0000256" key="3">
    <source>
        <dbReference type="ARBA" id="ARBA00007487"/>
    </source>
</evidence>
<dbReference type="UniPathway" id="UPA00148">
    <property type="reaction ID" value="UER00233"/>
</dbReference>
<evidence type="ECO:0000256" key="5">
    <source>
        <dbReference type="ARBA" id="ARBA00020963"/>
    </source>
</evidence>
<dbReference type="InterPro" id="IPR029499">
    <property type="entry name" value="PduO-typ"/>
</dbReference>
<feature type="domain" description="Cobalamin adenosyltransferase-like" evidence="16">
    <location>
        <begin position="3"/>
        <end position="181"/>
    </location>
</feature>
<dbReference type="OrthoDB" id="9778896at2"/>
<comment type="catalytic activity">
    <reaction evidence="13 15">
        <text>2 cob(II)yrinate a,c diamide + reduced [electron-transfer flavoprotein] + 2 ATP = 2 adenosylcob(III)yrinate a,c-diamide + 2 triphosphate + oxidized [electron-transfer flavoprotein] + 3 H(+)</text>
        <dbReference type="Rhea" id="RHEA:11528"/>
        <dbReference type="Rhea" id="RHEA-COMP:10685"/>
        <dbReference type="Rhea" id="RHEA-COMP:10686"/>
        <dbReference type="ChEBI" id="CHEBI:15378"/>
        <dbReference type="ChEBI" id="CHEBI:18036"/>
        <dbReference type="ChEBI" id="CHEBI:30616"/>
        <dbReference type="ChEBI" id="CHEBI:57692"/>
        <dbReference type="ChEBI" id="CHEBI:58307"/>
        <dbReference type="ChEBI" id="CHEBI:58503"/>
        <dbReference type="ChEBI" id="CHEBI:58537"/>
        <dbReference type="EC" id="2.5.1.17"/>
    </reaction>
</comment>
<protein>
    <recommendedName>
        <fullName evidence="5 15">Corrinoid adenosyltransferase</fullName>
        <ecNumber evidence="4 15">2.5.1.17</ecNumber>
    </recommendedName>
    <alternativeName>
        <fullName evidence="10 15">Cob(II)alamin adenosyltransferase</fullName>
    </alternativeName>
    <alternativeName>
        <fullName evidence="12 15">Cob(II)yrinic acid a,c-diamide adenosyltransferase</fullName>
    </alternativeName>
    <alternativeName>
        <fullName evidence="11 15">Cobinamide/cobalamin adenosyltransferase</fullName>
    </alternativeName>
</protein>
<evidence type="ECO:0000256" key="1">
    <source>
        <dbReference type="ARBA" id="ARBA00004496"/>
    </source>
</evidence>
<keyword evidence="6" id="KW-0963">Cytoplasm</keyword>
<dbReference type="Proteomes" id="UP000036367">
    <property type="component" value="Unassembled WGS sequence"/>
</dbReference>
<evidence type="ECO:0000256" key="14">
    <source>
        <dbReference type="ARBA" id="ARBA00048692"/>
    </source>
</evidence>
<evidence type="ECO:0000256" key="11">
    <source>
        <dbReference type="ARBA" id="ARBA00033334"/>
    </source>
</evidence>
<evidence type="ECO:0000256" key="15">
    <source>
        <dbReference type="RuleBase" id="RU366026"/>
    </source>
</evidence>
<comment type="caution">
    <text evidence="17">The sequence shown here is derived from an EMBL/GenBank/DDBJ whole genome shotgun (WGS) entry which is preliminary data.</text>
</comment>
<dbReference type="EMBL" id="LECT01000042">
    <property type="protein sequence ID" value="KLU03040.1"/>
    <property type="molecule type" value="Genomic_DNA"/>
</dbReference>
<dbReference type="NCBIfam" id="TIGR00636">
    <property type="entry name" value="PduO_Nterm"/>
    <property type="match status" value="1"/>
</dbReference>
<dbReference type="EC" id="2.5.1.17" evidence="4 15"/>
<dbReference type="Gene3D" id="1.20.1200.10">
    <property type="entry name" value="Cobalamin adenosyltransferase-like"/>
    <property type="match status" value="1"/>
</dbReference>
<dbReference type="PANTHER" id="PTHR12213">
    <property type="entry name" value="CORRINOID ADENOSYLTRANSFERASE"/>
    <property type="match status" value="1"/>
</dbReference>
<sequence>MKIYTRTGDSGTTGLFGGPRVAKDDTRIEAYGTVDELNATLGQVRFALGQSTSHSSEAQGALSQLDGRLVKVQHELFSIGAELASPHPDQFDLRVIGKPHIERLEEWIDDAEQHLPPLKQFILPGGSVLASHVHLSRAVCRRAERRVISLADAVQTETPISDSVIIYLNRLSDWLFVVSRLVNQILNVPDQIWEKP</sequence>
<evidence type="ECO:0000256" key="10">
    <source>
        <dbReference type="ARBA" id="ARBA00031529"/>
    </source>
</evidence>
<evidence type="ECO:0000256" key="8">
    <source>
        <dbReference type="ARBA" id="ARBA00022741"/>
    </source>
</evidence>
<keyword evidence="9 15" id="KW-0067">ATP-binding</keyword>
<accession>A0A0J1B887</accession>
<evidence type="ECO:0000256" key="6">
    <source>
        <dbReference type="ARBA" id="ARBA00022490"/>
    </source>
</evidence>
<dbReference type="GO" id="GO:0005524">
    <property type="term" value="F:ATP binding"/>
    <property type="evidence" value="ECO:0007669"/>
    <property type="project" value="UniProtKB-UniRule"/>
</dbReference>
<dbReference type="SUPFAM" id="SSF89028">
    <property type="entry name" value="Cobalamin adenosyltransferase-like"/>
    <property type="match status" value="1"/>
</dbReference>
<comment type="subcellular location">
    <subcellularLocation>
        <location evidence="1">Cytoplasm</location>
    </subcellularLocation>
</comment>
<comment type="similarity">
    <text evidence="3 15">Belongs to the Cob(I)alamin adenosyltransferase family.</text>
</comment>
<keyword evidence="7 15" id="KW-0808">Transferase</keyword>
<keyword evidence="8 15" id="KW-0547">Nucleotide-binding</keyword>